<gene>
    <name evidence="2" type="ORF">R4I43_28800</name>
</gene>
<name>A0ABU6AIN9_9PSEU</name>
<evidence type="ECO:0000313" key="3">
    <source>
        <dbReference type="Proteomes" id="UP001327093"/>
    </source>
</evidence>
<reference evidence="2 3" key="1">
    <citation type="submission" date="2023-10" db="EMBL/GenBank/DDBJ databases">
        <title>Saccharopolyspora sp. nov., isolated from mangrove soil.</title>
        <authorList>
            <person name="Lu Y."/>
            <person name="Liu W."/>
        </authorList>
    </citation>
    <scope>NUCLEOTIDE SEQUENCE [LARGE SCALE GENOMIC DNA]</scope>
    <source>
        <strain evidence="2 3">S2-29</strain>
    </source>
</reference>
<feature type="region of interest" description="Disordered" evidence="1">
    <location>
        <begin position="37"/>
        <end position="92"/>
    </location>
</feature>
<proteinExistence type="predicted"/>
<accession>A0ABU6AIN9</accession>
<keyword evidence="3" id="KW-1185">Reference proteome</keyword>
<feature type="compositionally biased region" description="Basic and acidic residues" evidence="1">
    <location>
        <begin position="78"/>
        <end position="92"/>
    </location>
</feature>
<sequence>MQHGFGEHDVRAQQLREVRVGLAQFHQQPEQLVQRQPGTAALLGQPQRADAGCAQPPHLLEGQPALPVSTGSGLGDAGEQRSEGGDRVVGLRDGCGHRMLLSRRARFRQPAR</sequence>
<dbReference type="EMBL" id="JAWLNX010000028">
    <property type="protein sequence ID" value="MEB3371410.1"/>
    <property type="molecule type" value="Genomic_DNA"/>
</dbReference>
<evidence type="ECO:0000313" key="2">
    <source>
        <dbReference type="EMBL" id="MEB3371410.1"/>
    </source>
</evidence>
<evidence type="ECO:0000256" key="1">
    <source>
        <dbReference type="SAM" id="MobiDB-lite"/>
    </source>
</evidence>
<organism evidence="2 3">
    <name type="scientific">Saccharopolyspora mangrovi</name>
    <dbReference type="NCBI Taxonomy" id="3082379"/>
    <lineage>
        <taxon>Bacteria</taxon>
        <taxon>Bacillati</taxon>
        <taxon>Actinomycetota</taxon>
        <taxon>Actinomycetes</taxon>
        <taxon>Pseudonocardiales</taxon>
        <taxon>Pseudonocardiaceae</taxon>
        <taxon>Saccharopolyspora</taxon>
    </lineage>
</organism>
<dbReference type="Proteomes" id="UP001327093">
    <property type="component" value="Unassembled WGS sequence"/>
</dbReference>
<protein>
    <submittedName>
        <fullName evidence="2">Uncharacterized protein</fullName>
    </submittedName>
</protein>
<comment type="caution">
    <text evidence="2">The sequence shown here is derived from an EMBL/GenBank/DDBJ whole genome shotgun (WGS) entry which is preliminary data.</text>
</comment>